<dbReference type="Proteomes" id="UP000176629">
    <property type="component" value="Unassembled WGS sequence"/>
</dbReference>
<accession>A0A1F6XIM9</accession>
<evidence type="ECO:0000313" key="1">
    <source>
        <dbReference type="EMBL" id="OGI93966.1"/>
    </source>
</evidence>
<name>A0A1F6XIM9_9BACT</name>
<gene>
    <name evidence="1" type="ORF">A3A03_02955</name>
</gene>
<sequence length="82" mass="9776">MKSITFTNSMSSDLMQWMEKYSSREKLTRRAVIEKALTDFRKSVRRKDYADSFRRASLDPEMKSMAEDGMGDYFKQLIYLEQ</sequence>
<evidence type="ECO:0000313" key="2">
    <source>
        <dbReference type="Proteomes" id="UP000176629"/>
    </source>
</evidence>
<dbReference type="EMBL" id="MFUX01000034">
    <property type="protein sequence ID" value="OGI93966.1"/>
    <property type="molecule type" value="Genomic_DNA"/>
</dbReference>
<proteinExistence type="predicted"/>
<comment type="caution">
    <text evidence="1">The sequence shown here is derived from an EMBL/GenBank/DDBJ whole genome shotgun (WGS) entry which is preliminary data.</text>
</comment>
<organism evidence="1 2">
    <name type="scientific">Candidatus Nomurabacteria bacterium RIFCSPLOWO2_01_FULL_40_18</name>
    <dbReference type="NCBI Taxonomy" id="1801773"/>
    <lineage>
        <taxon>Bacteria</taxon>
        <taxon>Candidatus Nomuraibacteriota</taxon>
    </lineage>
</organism>
<dbReference type="STRING" id="1801773.A3A03_02955"/>
<protein>
    <recommendedName>
        <fullName evidence="3">Ribbon-helix-helix protein CopG domain-containing protein</fullName>
    </recommendedName>
</protein>
<reference evidence="1 2" key="1">
    <citation type="journal article" date="2016" name="Nat. Commun.">
        <title>Thousands of microbial genomes shed light on interconnected biogeochemical processes in an aquifer system.</title>
        <authorList>
            <person name="Anantharaman K."/>
            <person name="Brown C.T."/>
            <person name="Hug L.A."/>
            <person name="Sharon I."/>
            <person name="Castelle C.J."/>
            <person name="Probst A.J."/>
            <person name="Thomas B.C."/>
            <person name="Singh A."/>
            <person name="Wilkins M.J."/>
            <person name="Karaoz U."/>
            <person name="Brodie E.L."/>
            <person name="Williams K.H."/>
            <person name="Hubbard S.S."/>
            <person name="Banfield J.F."/>
        </authorList>
    </citation>
    <scope>NUCLEOTIDE SEQUENCE [LARGE SCALE GENOMIC DNA]</scope>
</reference>
<evidence type="ECO:0008006" key="3">
    <source>
        <dbReference type="Google" id="ProtNLM"/>
    </source>
</evidence>
<dbReference type="AlphaFoldDB" id="A0A1F6XIM9"/>